<dbReference type="OrthoDB" id="8246296at2"/>
<dbReference type="InterPro" id="IPR021333">
    <property type="entry name" value="DUF2946"/>
</dbReference>
<sequence>MRERLGRLLLVVAAISLSCQLLAPVGAFRAVAQASSDPLAFATVCTGQHDGAAPQTPSGDSDRKCCGFCAAAQSGTAALDPPTIAYAVLQQRYQRVAWLPGKQLVVPQRIGSNAQARAPPPVA</sequence>
<dbReference type="KEGG" id="rpe:RPE_2542"/>
<reference evidence="2" key="1">
    <citation type="submission" date="2006-09" db="EMBL/GenBank/DDBJ databases">
        <title>Complete sequence of Rhodopseudomonas palustris BisA53.</title>
        <authorList>
            <consortium name="US DOE Joint Genome Institute"/>
            <person name="Copeland A."/>
            <person name="Lucas S."/>
            <person name="Lapidus A."/>
            <person name="Barry K."/>
            <person name="Detter J.C."/>
            <person name="Glavina del Rio T."/>
            <person name="Hammon N."/>
            <person name="Israni S."/>
            <person name="Dalin E."/>
            <person name="Tice H."/>
            <person name="Pitluck S."/>
            <person name="Chain P."/>
            <person name="Malfatti S."/>
            <person name="Shin M."/>
            <person name="Vergez L."/>
            <person name="Schmutz J."/>
            <person name="Larimer F."/>
            <person name="Land M."/>
            <person name="Hauser L."/>
            <person name="Pelletier D.A."/>
            <person name="Kyrpides N."/>
            <person name="Kim E."/>
            <person name="Harwood C.S."/>
            <person name="Oda Y."/>
            <person name="Richardson P."/>
        </authorList>
    </citation>
    <scope>NUCLEOTIDE SEQUENCE [LARGE SCALE GENOMIC DNA]</scope>
    <source>
        <strain evidence="2">BisA53</strain>
    </source>
</reference>
<dbReference type="EMBL" id="CP000463">
    <property type="protein sequence ID" value="ABJ06480.1"/>
    <property type="molecule type" value="Genomic_DNA"/>
</dbReference>
<evidence type="ECO:0000256" key="1">
    <source>
        <dbReference type="SAM" id="SignalP"/>
    </source>
</evidence>
<gene>
    <name evidence="2" type="ordered locus">RPE_2542</name>
</gene>
<proteinExistence type="predicted"/>
<protein>
    <recommendedName>
        <fullName evidence="3">DUF2946 domain-containing protein</fullName>
    </recommendedName>
</protein>
<name>Q07NK4_RHOP5</name>
<dbReference type="AlphaFoldDB" id="Q07NK4"/>
<dbReference type="PROSITE" id="PS51257">
    <property type="entry name" value="PROKAR_LIPOPROTEIN"/>
    <property type="match status" value="1"/>
</dbReference>
<dbReference type="STRING" id="316055.RPE_2542"/>
<feature type="signal peptide" evidence="1">
    <location>
        <begin position="1"/>
        <end position="23"/>
    </location>
</feature>
<organism evidence="2">
    <name type="scientific">Rhodopseudomonas palustris (strain BisA53)</name>
    <dbReference type="NCBI Taxonomy" id="316055"/>
    <lineage>
        <taxon>Bacteria</taxon>
        <taxon>Pseudomonadati</taxon>
        <taxon>Pseudomonadota</taxon>
        <taxon>Alphaproteobacteria</taxon>
        <taxon>Hyphomicrobiales</taxon>
        <taxon>Nitrobacteraceae</taxon>
        <taxon>Rhodopseudomonas</taxon>
    </lineage>
</organism>
<evidence type="ECO:0008006" key="3">
    <source>
        <dbReference type="Google" id="ProtNLM"/>
    </source>
</evidence>
<accession>Q07NK4</accession>
<evidence type="ECO:0000313" key="2">
    <source>
        <dbReference type="EMBL" id="ABJ06480.1"/>
    </source>
</evidence>
<keyword evidence="1" id="KW-0732">Signal</keyword>
<dbReference type="Pfam" id="PF11162">
    <property type="entry name" value="DUF2946"/>
    <property type="match status" value="1"/>
</dbReference>
<dbReference type="HOGENOM" id="CLU_147855_1_0_5"/>
<feature type="chain" id="PRO_5004165753" description="DUF2946 domain-containing protein" evidence="1">
    <location>
        <begin position="24"/>
        <end position="123"/>
    </location>
</feature>